<evidence type="ECO:0000256" key="3">
    <source>
        <dbReference type="ARBA" id="ARBA00010200"/>
    </source>
</evidence>
<dbReference type="PANTHER" id="PTHR23422">
    <property type="entry name" value="DIPEPTIDYL PEPTIDASE III-RELATED"/>
    <property type="match status" value="1"/>
</dbReference>
<evidence type="ECO:0000313" key="17">
    <source>
        <dbReference type="EMBL" id="CAL1298947.1"/>
    </source>
</evidence>
<dbReference type="FunFam" id="3.30.540.30:FF:000001">
    <property type="entry name" value="Dipeptidyl peptidase 3"/>
    <property type="match status" value="1"/>
</dbReference>
<dbReference type="EC" id="3.4.14.4" evidence="4 14"/>
<organism evidence="17 18">
    <name type="scientific">Larinioides sclopetarius</name>
    <dbReference type="NCBI Taxonomy" id="280406"/>
    <lineage>
        <taxon>Eukaryota</taxon>
        <taxon>Metazoa</taxon>
        <taxon>Ecdysozoa</taxon>
        <taxon>Arthropoda</taxon>
        <taxon>Chelicerata</taxon>
        <taxon>Arachnida</taxon>
        <taxon>Araneae</taxon>
        <taxon>Araneomorphae</taxon>
        <taxon>Entelegynae</taxon>
        <taxon>Araneoidea</taxon>
        <taxon>Araneidae</taxon>
        <taxon>Larinioides</taxon>
    </lineage>
</organism>
<dbReference type="FunFam" id="3.30.540.30:FF:000002">
    <property type="entry name" value="Dipeptidyl peptidase 3"/>
    <property type="match status" value="1"/>
</dbReference>
<dbReference type="Pfam" id="PF03571">
    <property type="entry name" value="Peptidase_M49"/>
    <property type="match status" value="1"/>
</dbReference>
<feature type="active site" evidence="15">
    <location>
        <position position="446"/>
    </location>
</feature>
<keyword evidence="7 14" id="KW-0963">Cytoplasm</keyword>
<dbReference type="AlphaFoldDB" id="A0AAV2BSW5"/>
<keyword evidence="18" id="KW-1185">Reference proteome</keyword>
<evidence type="ECO:0000313" key="18">
    <source>
        <dbReference type="Proteomes" id="UP001497382"/>
    </source>
</evidence>
<dbReference type="Proteomes" id="UP001497382">
    <property type="component" value="Unassembled WGS sequence"/>
</dbReference>
<dbReference type="GO" id="GO:0006508">
    <property type="term" value="P:proteolysis"/>
    <property type="evidence" value="ECO:0007669"/>
    <property type="project" value="UniProtKB-KW"/>
</dbReference>
<comment type="subcellular location">
    <subcellularLocation>
        <location evidence="2">Cytoplasm</location>
    </subcellularLocation>
</comment>
<evidence type="ECO:0000256" key="7">
    <source>
        <dbReference type="ARBA" id="ARBA00022490"/>
    </source>
</evidence>
<dbReference type="Gene3D" id="3.30.540.30">
    <property type="match status" value="3"/>
</dbReference>
<dbReference type="InterPro" id="IPR005317">
    <property type="entry name" value="Dipeptidyl-peptase3"/>
</dbReference>
<evidence type="ECO:0000256" key="16">
    <source>
        <dbReference type="PIRSR" id="PIRSR007828-2"/>
    </source>
</evidence>
<evidence type="ECO:0000256" key="12">
    <source>
        <dbReference type="ARBA" id="ARBA00022990"/>
    </source>
</evidence>
<proteinExistence type="inferred from homology"/>
<evidence type="ECO:0000256" key="8">
    <source>
        <dbReference type="ARBA" id="ARBA00022670"/>
    </source>
</evidence>
<evidence type="ECO:0000256" key="6">
    <source>
        <dbReference type="ARBA" id="ARBA00022438"/>
    </source>
</evidence>
<protein>
    <recommendedName>
        <fullName evidence="5 14">Dipeptidyl peptidase 3</fullName>
        <ecNumber evidence="4 14">3.4.14.4</ecNumber>
    </recommendedName>
    <alternativeName>
        <fullName evidence="14">Dipeptidyl aminopeptidase III</fullName>
    </alternativeName>
    <alternativeName>
        <fullName evidence="14">Dipeptidyl peptidase III</fullName>
    </alternativeName>
</protein>
<dbReference type="GO" id="GO:0008239">
    <property type="term" value="F:dipeptidyl-peptidase activity"/>
    <property type="evidence" value="ECO:0007669"/>
    <property type="project" value="UniProtKB-UniRule"/>
</dbReference>
<feature type="binding site" evidence="16">
    <location>
        <position position="450"/>
    </location>
    <ligand>
        <name>Zn(2+)</name>
        <dbReference type="ChEBI" id="CHEBI:29105"/>
        <note>catalytic</note>
    </ligand>
</feature>
<comment type="caution">
    <text evidence="17">The sequence shown here is derived from an EMBL/GenBank/DDBJ whole genome shotgun (WGS) entry which is preliminary data.</text>
</comment>
<dbReference type="PIRSF" id="PIRSF007828">
    <property type="entry name" value="Dipeptidyl-peptidase_III"/>
    <property type="match status" value="1"/>
</dbReference>
<evidence type="ECO:0000256" key="1">
    <source>
        <dbReference type="ARBA" id="ARBA00001336"/>
    </source>
</evidence>
<feature type="binding site" evidence="16">
    <location>
        <position position="445"/>
    </location>
    <ligand>
        <name>Zn(2+)</name>
        <dbReference type="ChEBI" id="CHEBI:29105"/>
        <note>catalytic</note>
    </ligand>
</feature>
<keyword evidence="12" id="KW-0007">Acetylation</keyword>
<evidence type="ECO:0000256" key="9">
    <source>
        <dbReference type="ARBA" id="ARBA00022723"/>
    </source>
</evidence>
<dbReference type="PANTHER" id="PTHR23422:SF11">
    <property type="entry name" value="DIPEPTIDYL PEPTIDASE 3"/>
    <property type="match status" value="1"/>
</dbReference>
<feature type="binding site" evidence="16">
    <location>
        <position position="503"/>
    </location>
    <ligand>
        <name>Zn(2+)</name>
        <dbReference type="ChEBI" id="CHEBI:29105"/>
        <note>catalytic</note>
    </ligand>
</feature>
<keyword evidence="10 14" id="KW-0378">Hydrolase</keyword>
<dbReference type="GO" id="GO:0005737">
    <property type="term" value="C:cytoplasm"/>
    <property type="evidence" value="ECO:0007669"/>
    <property type="project" value="UniProtKB-SubCell"/>
</dbReference>
<dbReference type="GO" id="GO:0008235">
    <property type="term" value="F:metalloexopeptidase activity"/>
    <property type="evidence" value="ECO:0007669"/>
    <property type="project" value="InterPro"/>
</dbReference>
<gene>
    <name evidence="17" type="ORF">LARSCL_LOCUS21075</name>
</gene>
<dbReference type="FunFam" id="3.30.540.30:FF:000003">
    <property type="entry name" value="Dipeptidyl peptidase 3"/>
    <property type="match status" value="1"/>
</dbReference>
<keyword evidence="8 14" id="KW-0645">Protease</keyword>
<dbReference type="InterPro" id="IPR039461">
    <property type="entry name" value="Peptidase_M49"/>
</dbReference>
<evidence type="ECO:0000256" key="14">
    <source>
        <dbReference type="PIRNR" id="PIRNR007828"/>
    </source>
</evidence>
<keyword evidence="13 14" id="KW-0482">Metalloprotease</keyword>
<evidence type="ECO:0000256" key="10">
    <source>
        <dbReference type="ARBA" id="ARBA00022801"/>
    </source>
</evidence>
<evidence type="ECO:0000256" key="4">
    <source>
        <dbReference type="ARBA" id="ARBA00012063"/>
    </source>
</evidence>
<dbReference type="GO" id="GO:0004177">
    <property type="term" value="F:aminopeptidase activity"/>
    <property type="evidence" value="ECO:0007669"/>
    <property type="project" value="UniProtKB-KW"/>
</dbReference>
<accession>A0AAV2BSW5</accession>
<comment type="catalytic activity">
    <reaction evidence="1 14">
        <text>Release of an N-terminal dipeptide from a peptide comprising four or more residues, with broad specificity. Also acts on dipeptidyl 2-naphthylamides.</text>
        <dbReference type="EC" id="3.4.14.4"/>
    </reaction>
</comment>
<dbReference type="EMBL" id="CAXIEN010000481">
    <property type="protein sequence ID" value="CAL1298947.1"/>
    <property type="molecule type" value="Genomic_DNA"/>
</dbReference>
<comment type="similarity">
    <text evidence="3 14">Belongs to the peptidase M49 family.</text>
</comment>
<evidence type="ECO:0000256" key="15">
    <source>
        <dbReference type="PIRSR" id="PIRSR007828-1"/>
    </source>
</evidence>
<evidence type="ECO:0000256" key="11">
    <source>
        <dbReference type="ARBA" id="ARBA00022833"/>
    </source>
</evidence>
<evidence type="ECO:0000256" key="2">
    <source>
        <dbReference type="ARBA" id="ARBA00004496"/>
    </source>
</evidence>
<keyword evidence="6 14" id="KW-0031">Aminopeptidase</keyword>
<sequence length="720" mass="82068">MNMSNYIYPNSTQIIQLDCEAAFNELTEKEKHYAHFLSKASWCGGLIDLIQTSLESPLIFVLIDKLFHCDSVSELKQVALNKCGFTEDDYTAFLIYTSGILSNMGNYKSFGDTKFIPNLPKEKFEKLVLSSQFAAKHQQDAQQLLSKCLEQMYSLKDKECSLGFPYKGTTTYLSKNITEEDLEAVKKFLKNKNLEPFNSRLFKTIDKSGRTIYEIRLASVLETDNEEEKNLISTTTLNGHNFVITRGDYSKLLKLVNENLLLAKDYAANETEEKMMENYVKSFHTGSINAHKEASRHWIKDKGPIVESYIGFIETYRDPAGMRGEFEGFVAIVNKKMSAKFSELVQSAEILLPLLPWPKDYEKDTFMQPDFTSLDVLTYACSGVPAGICIPNYDEIRQNEGFKNVSLGNVIHVKMTEPPNFLNKADQDLFMKYRNSAFEVTVGLHELLGHGSGKLFQKEKDGSYNFDVEKVVDFVTNKKVCSWYEEGETYDSVFGALGSSFEECRAESVALFLCDCSTVLKIFGYEGVEASEITYIVWLSMALKGLEGLEMYDPKTDSWLQAHSQARYVLLQVMLESGEDFVKIEKVTGSDDKPDLLLTVDRSKLASVGKKAIGDFLGKLQLYRSTANITAAKEMYDKYSLVASEGNKYPFLEYREIVMDRKKPRRMFVQANTFLDGDKVKLKTYPSTPEGMIQSWMERFQNVKVDDILEELWAKDKKHF</sequence>
<dbReference type="GO" id="GO:0008270">
    <property type="term" value="F:zinc ion binding"/>
    <property type="evidence" value="ECO:0007669"/>
    <property type="project" value="UniProtKB-ARBA"/>
</dbReference>
<comment type="cofactor">
    <cofactor evidence="14 16">
        <name>Zn(2+)</name>
        <dbReference type="ChEBI" id="CHEBI:29105"/>
    </cofactor>
    <text evidence="14 16">Binds 1 zinc ion per subunit.</text>
</comment>
<keyword evidence="11 14" id="KW-0862">Zinc</keyword>
<reference evidence="17 18" key="1">
    <citation type="submission" date="2024-04" db="EMBL/GenBank/DDBJ databases">
        <authorList>
            <person name="Rising A."/>
            <person name="Reimegard J."/>
            <person name="Sonavane S."/>
            <person name="Akerstrom W."/>
            <person name="Nylinder S."/>
            <person name="Hedman E."/>
            <person name="Kallberg Y."/>
        </authorList>
    </citation>
    <scope>NUCLEOTIDE SEQUENCE [LARGE SCALE GENOMIC DNA]</scope>
</reference>
<keyword evidence="9 14" id="KW-0479">Metal-binding</keyword>
<evidence type="ECO:0000256" key="13">
    <source>
        <dbReference type="ARBA" id="ARBA00023049"/>
    </source>
</evidence>
<name>A0AAV2BSW5_9ARAC</name>
<evidence type="ECO:0000256" key="5">
    <source>
        <dbReference type="ARBA" id="ARBA00014713"/>
    </source>
</evidence>